<feature type="domain" description="Glycosyltransferase 2-like" evidence="2">
    <location>
        <begin position="343"/>
        <end position="449"/>
    </location>
</feature>
<feature type="region of interest" description="Disordered" evidence="1">
    <location>
        <begin position="316"/>
        <end position="340"/>
    </location>
</feature>
<dbReference type="RefSeq" id="WP_179561763.1">
    <property type="nucleotide sequence ID" value="NZ_BAABBJ010000001.1"/>
</dbReference>
<feature type="domain" description="Glycosyltransferase 2-like" evidence="2">
    <location>
        <begin position="31"/>
        <end position="155"/>
    </location>
</feature>
<dbReference type="AlphaFoldDB" id="A0A512PH23"/>
<evidence type="ECO:0000313" key="3">
    <source>
        <dbReference type="EMBL" id="GEP70506.1"/>
    </source>
</evidence>
<dbReference type="Gene3D" id="3.90.550.10">
    <property type="entry name" value="Spore Coat Polysaccharide Biosynthesis Protein SpsA, Chain A"/>
    <property type="match status" value="2"/>
</dbReference>
<accession>A0A512PH23</accession>
<dbReference type="InterPro" id="IPR029044">
    <property type="entry name" value="Nucleotide-diphossugar_trans"/>
</dbReference>
<protein>
    <recommendedName>
        <fullName evidence="2">Glycosyltransferase 2-like domain-containing protein</fullName>
    </recommendedName>
</protein>
<dbReference type="Pfam" id="PF00535">
    <property type="entry name" value="Glycos_transf_2"/>
    <property type="match status" value="2"/>
</dbReference>
<dbReference type="InterPro" id="IPR001173">
    <property type="entry name" value="Glyco_trans_2-like"/>
</dbReference>
<keyword evidence="4" id="KW-1185">Reference proteome</keyword>
<dbReference type="PANTHER" id="PTHR43179:SF7">
    <property type="entry name" value="RHAMNOSYLTRANSFERASE WBBL"/>
    <property type="match status" value="1"/>
</dbReference>
<evidence type="ECO:0000313" key="4">
    <source>
        <dbReference type="Proteomes" id="UP000321798"/>
    </source>
</evidence>
<reference evidence="3 4" key="1">
    <citation type="submission" date="2019-07" db="EMBL/GenBank/DDBJ databases">
        <title>Whole genome shotgun sequence of Cellulomonas soli NBRC 109434.</title>
        <authorList>
            <person name="Hosoyama A."/>
            <person name="Uohara A."/>
            <person name="Ohji S."/>
            <person name="Ichikawa N."/>
        </authorList>
    </citation>
    <scope>NUCLEOTIDE SEQUENCE [LARGE SCALE GENOMIC DNA]</scope>
    <source>
        <strain evidence="3 4">NBRC 109434</strain>
    </source>
</reference>
<name>A0A512PH23_9CELL</name>
<proteinExistence type="predicted"/>
<evidence type="ECO:0000259" key="2">
    <source>
        <dbReference type="Pfam" id="PF00535"/>
    </source>
</evidence>
<dbReference type="EMBL" id="BKAL01000013">
    <property type="protein sequence ID" value="GEP70506.1"/>
    <property type="molecule type" value="Genomic_DNA"/>
</dbReference>
<gene>
    <name evidence="3" type="ORF">CSO01_32210</name>
</gene>
<comment type="caution">
    <text evidence="3">The sequence shown here is derived from an EMBL/GenBank/DDBJ whole genome shotgun (WGS) entry which is preliminary data.</text>
</comment>
<dbReference type="SUPFAM" id="SSF53448">
    <property type="entry name" value="Nucleotide-diphospho-sugar transferases"/>
    <property type="match status" value="2"/>
</dbReference>
<dbReference type="Proteomes" id="UP000321798">
    <property type="component" value="Unassembled WGS sequence"/>
</dbReference>
<feature type="region of interest" description="Disordered" evidence="1">
    <location>
        <begin position="546"/>
        <end position="571"/>
    </location>
</feature>
<evidence type="ECO:0000256" key="1">
    <source>
        <dbReference type="SAM" id="MobiDB-lite"/>
    </source>
</evidence>
<dbReference type="PANTHER" id="PTHR43179">
    <property type="entry name" value="RHAMNOSYLTRANSFERASE WBBL"/>
    <property type="match status" value="1"/>
</dbReference>
<organism evidence="3 4">
    <name type="scientific">Cellulomonas soli</name>
    <dbReference type="NCBI Taxonomy" id="931535"/>
    <lineage>
        <taxon>Bacteria</taxon>
        <taxon>Bacillati</taxon>
        <taxon>Actinomycetota</taxon>
        <taxon>Actinomycetes</taxon>
        <taxon>Micrococcales</taxon>
        <taxon>Cellulomonadaceae</taxon>
        <taxon>Cellulomonas</taxon>
    </lineage>
</organism>
<sequence length="614" mass="64965">MPARATSDAPSDATVPGARFAAADEPARLAVLVVTYNSAHDVGRLLASLRPEVARVPSRVLVADNASTDDTLDRLADHPDVRVVPTGGNLGYAGGINTLLPLVGDVEAVLVLNPDLVVRPGALSALLACLADPGVGAVVPSILEPDGTPYPSLRREPTVLRTLGDALVGRRWPGRPSWASETDRTPAHYTSAHAVEWATGAALLVRATTARTLGPWDERYFLYSEETDYCRRLRGTGQQVWFEPAAQVVHSRGGSGSSPALVALQEANRVRYARAHGSPLHAQAVRGVLLLKSGLRVRDAGHRAALRSLLDGAALARPHRPPVTSPRPGATRADADADGPSGSVVIPAHDEAAVIARTLAPLAEDAAAGRLEVVVVCNGCTDATAEIARSVPGVQVVEIDVASKPAALRAGDAAATRFPRLYLDADIESAPGAVAALFAALSAPGVHAARPTTIDDLAGATWPVRSFYRLRGRIPALHEHLWGAGAYALDATVRARLGAFPDVTADDLWVDQHVAASEKTRVPGASVIVRRPRDTRSLLAVLRRTRRTDAPAEETAPPVDEGSRTIGPSDIARTVRGPRSLVDAIVYVTLVTLARAQLRRAPARRWERDTSSRR</sequence>